<gene>
    <name evidence="2" type="ORF">ETAA8_26650</name>
</gene>
<dbReference type="SUPFAM" id="SSF50998">
    <property type="entry name" value="Quinoprotein alcohol dehydrogenase-like"/>
    <property type="match status" value="1"/>
</dbReference>
<organism evidence="2 3">
    <name type="scientific">Anatilimnocola aggregata</name>
    <dbReference type="NCBI Taxonomy" id="2528021"/>
    <lineage>
        <taxon>Bacteria</taxon>
        <taxon>Pseudomonadati</taxon>
        <taxon>Planctomycetota</taxon>
        <taxon>Planctomycetia</taxon>
        <taxon>Pirellulales</taxon>
        <taxon>Pirellulaceae</taxon>
        <taxon>Anatilimnocola</taxon>
    </lineage>
</organism>
<keyword evidence="3" id="KW-1185">Reference proteome</keyword>
<accession>A0A517YBG4</accession>
<evidence type="ECO:0000259" key="1">
    <source>
        <dbReference type="Pfam" id="PF13360"/>
    </source>
</evidence>
<dbReference type="Proteomes" id="UP000315017">
    <property type="component" value="Chromosome"/>
</dbReference>
<dbReference type="KEGG" id="aagg:ETAA8_26650"/>
<dbReference type="Gene3D" id="2.40.10.480">
    <property type="match status" value="1"/>
</dbReference>
<dbReference type="PANTHER" id="PTHR34512:SF30">
    <property type="entry name" value="OUTER MEMBRANE PROTEIN ASSEMBLY FACTOR BAMB"/>
    <property type="match status" value="1"/>
</dbReference>
<feature type="domain" description="Pyrrolo-quinoline quinone repeat" evidence="1">
    <location>
        <begin position="263"/>
        <end position="341"/>
    </location>
</feature>
<reference evidence="2 3" key="1">
    <citation type="submission" date="2019-02" db="EMBL/GenBank/DDBJ databases">
        <title>Deep-cultivation of Planctomycetes and their phenomic and genomic characterization uncovers novel biology.</title>
        <authorList>
            <person name="Wiegand S."/>
            <person name="Jogler M."/>
            <person name="Boedeker C."/>
            <person name="Pinto D."/>
            <person name="Vollmers J."/>
            <person name="Rivas-Marin E."/>
            <person name="Kohn T."/>
            <person name="Peeters S.H."/>
            <person name="Heuer A."/>
            <person name="Rast P."/>
            <person name="Oberbeckmann S."/>
            <person name="Bunk B."/>
            <person name="Jeske O."/>
            <person name="Meyerdierks A."/>
            <person name="Storesund J.E."/>
            <person name="Kallscheuer N."/>
            <person name="Luecker S."/>
            <person name="Lage O.M."/>
            <person name="Pohl T."/>
            <person name="Merkel B.J."/>
            <person name="Hornburger P."/>
            <person name="Mueller R.-W."/>
            <person name="Bruemmer F."/>
            <person name="Labrenz M."/>
            <person name="Spormann A.M."/>
            <person name="Op den Camp H."/>
            <person name="Overmann J."/>
            <person name="Amann R."/>
            <person name="Jetten M.S.M."/>
            <person name="Mascher T."/>
            <person name="Medema M.H."/>
            <person name="Devos D.P."/>
            <person name="Kaster A.-K."/>
            <person name="Ovreas L."/>
            <person name="Rohde M."/>
            <person name="Galperin M.Y."/>
            <person name="Jogler C."/>
        </authorList>
    </citation>
    <scope>NUCLEOTIDE SEQUENCE [LARGE SCALE GENOMIC DNA]</scope>
    <source>
        <strain evidence="2 3">ETA_A8</strain>
    </source>
</reference>
<feature type="domain" description="Pyrrolo-quinoline quinone repeat" evidence="1">
    <location>
        <begin position="351"/>
        <end position="424"/>
    </location>
</feature>
<dbReference type="EMBL" id="CP036274">
    <property type="protein sequence ID" value="QDU27577.1"/>
    <property type="molecule type" value="Genomic_DNA"/>
</dbReference>
<sequence>MFPRRVGLVKLGPPYTRFTAAPIVAERLWRNRRYSYDLYAPFTTHASTRQVLPMINASPLRSILLFLLLGPFAMGSVAFAQEKGVADFPQLSAENDWPWWRGPQRNGIAVGKAPIQFGDSQNVKWKVPVPGRGHSSPIVVGNKIFLTSADEAQQIHAALCFDRTTGKQLWQTEISRGGFPDDNHAKNTEATPSVACDGERLFVTFYHHEQVQATALDLNGKKLWQKFVGDFHPQRYEYGYAPSPILYQNTVIIAGEWEKTSFLAAFDRASGAEVWRTKRPSSISFSTPVIGHIAGKDQLLLSGSQQIASYDPATGKPLWTAAGCAAATCGTIVWDGDIVFASGGYPQSETIAVKADGSGQVVWKNNQKCYEQSMITTGGHLYALTDNGILFCWRASDGQEMWKQRLKGPVSSSPVLAGGHIYWANELGTHYVFKPNPERLEIVAENQLGRDSFASPAICGGQMFHRTAMQVGGKRQEFLFCLE</sequence>
<protein>
    <submittedName>
        <fullName evidence="2">Outer membrane biogenesis protein BamB</fullName>
    </submittedName>
</protein>
<dbReference type="AlphaFoldDB" id="A0A517YBG4"/>
<dbReference type="SMART" id="SM00564">
    <property type="entry name" value="PQQ"/>
    <property type="match status" value="5"/>
</dbReference>
<dbReference type="Pfam" id="PF13360">
    <property type="entry name" value="PQQ_2"/>
    <property type="match status" value="3"/>
</dbReference>
<proteinExistence type="predicted"/>
<feature type="domain" description="Pyrrolo-quinoline quinone repeat" evidence="1">
    <location>
        <begin position="122"/>
        <end position="251"/>
    </location>
</feature>
<evidence type="ECO:0000313" key="2">
    <source>
        <dbReference type="EMBL" id="QDU27577.1"/>
    </source>
</evidence>
<dbReference type="InterPro" id="IPR011047">
    <property type="entry name" value="Quinoprotein_ADH-like_sf"/>
</dbReference>
<name>A0A517YBG4_9BACT</name>
<dbReference type="InterPro" id="IPR015943">
    <property type="entry name" value="WD40/YVTN_repeat-like_dom_sf"/>
</dbReference>
<dbReference type="InterPro" id="IPR002372">
    <property type="entry name" value="PQQ_rpt_dom"/>
</dbReference>
<dbReference type="Gene3D" id="2.130.10.10">
    <property type="entry name" value="YVTN repeat-like/Quinoprotein amine dehydrogenase"/>
    <property type="match status" value="1"/>
</dbReference>
<dbReference type="InterPro" id="IPR018391">
    <property type="entry name" value="PQQ_b-propeller_rpt"/>
</dbReference>
<evidence type="ECO:0000313" key="3">
    <source>
        <dbReference type="Proteomes" id="UP000315017"/>
    </source>
</evidence>
<dbReference type="PANTHER" id="PTHR34512">
    <property type="entry name" value="CELL SURFACE PROTEIN"/>
    <property type="match status" value="1"/>
</dbReference>